<protein>
    <submittedName>
        <fullName evidence="2">Uncharacterized protein</fullName>
    </submittedName>
</protein>
<evidence type="ECO:0000313" key="2">
    <source>
        <dbReference type="EMBL" id="RBO88427.1"/>
    </source>
</evidence>
<dbReference type="Proteomes" id="UP000252586">
    <property type="component" value="Unassembled WGS sequence"/>
</dbReference>
<comment type="caution">
    <text evidence="2">The sequence shown here is derived from an EMBL/GenBank/DDBJ whole genome shotgun (WGS) entry which is preliminary data.</text>
</comment>
<feature type="region of interest" description="Disordered" evidence="1">
    <location>
        <begin position="1"/>
        <end position="50"/>
    </location>
</feature>
<dbReference type="AlphaFoldDB" id="A0A366DEE1"/>
<reference evidence="2 3" key="1">
    <citation type="submission" date="2018-06" db="EMBL/GenBank/DDBJ databases">
        <title>Genomic Encyclopedia of Type Strains, Phase IV (KMG-IV): sequencing the most valuable type-strain genomes for metagenomic binning, comparative biology and taxonomic classification.</title>
        <authorList>
            <person name="Goeker M."/>
        </authorList>
    </citation>
    <scope>NUCLEOTIDE SEQUENCE [LARGE SCALE GENOMIC DNA]</scope>
    <source>
        <strain evidence="2 3">DSM 44599</strain>
    </source>
</reference>
<name>A0A366DEE1_9NOCA</name>
<accession>A0A366DEE1</accession>
<evidence type="ECO:0000256" key="1">
    <source>
        <dbReference type="SAM" id="MobiDB-lite"/>
    </source>
</evidence>
<gene>
    <name evidence="2" type="ORF">DFR74_109195</name>
</gene>
<evidence type="ECO:0000313" key="3">
    <source>
        <dbReference type="Proteomes" id="UP000252586"/>
    </source>
</evidence>
<keyword evidence="3" id="KW-1185">Reference proteome</keyword>
<organism evidence="2 3">
    <name type="scientific">Nocardia puris</name>
    <dbReference type="NCBI Taxonomy" id="208602"/>
    <lineage>
        <taxon>Bacteria</taxon>
        <taxon>Bacillati</taxon>
        <taxon>Actinomycetota</taxon>
        <taxon>Actinomycetes</taxon>
        <taxon>Mycobacteriales</taxon>
        <taxon>Nocardiaceae</taxon>
        <taxon>Nocardia</taxon>
    </lineage>
</organism>
<sequence>MSPAHRLTELRRSAPRTQGAMSACGGTAAGATTRPASGPRATAESRPTRAVRTVRRSAAYYVGEGQA</sequence>
<dbReference type="STRING" id="1210090.GCA_001613185_04919"/>
<feature type="compositionally biased region" description="Basic and acidic residues" evidence="1">
    <location>
        <begin position="1"/>
        <end position="12"/>
    </location>
</feature>
<dbReference type="EMBL" id="QNRE01000009">
    <property type="protein sequence ID" value="RBO88427.1"/>
    <property type="molecule type" value="Genomic_DNA"/>
</dbReference>
<proteinExistence type="predicted"/>